<evidence type="ECO:0000313" key="8">
    <source>
        <dbReference type="Proteomes" id="UP000199095"/>
    </source>
</evidence>
<dbReference type="GO" id="GO:0005886">
    <property type="term" value="C:plasma membrane"/>
    <property type="evidence" value="ECO:0007669"/>
    <property type="project" value="UniProtKB-SubCell"/>
</dbReference>
<dbReference type="OrthoDB" id="9811701at2"/>
<dbReference type="Pfam" id="PF04172">
    <property type="entry name" value="LrgB"/>
    <property type="match status" value="1"/>
</dbReference>
<evidence type="ECO:0000256" key="6">
    <source>
        <dbReference type="SAM" id="Phobius"/>
    </source>
</evidence>
<evidence type="ECO:0000256" key="1">
    <source>
        <dbReference type="ARBA" id="ARBA00004651"/>
    </source>
</evidence>
<organism evidence="7 8">
    <name type="scientific">Salinibacillus kushneri</name>
    <dbReference type="NCBI Taxonomy" id="237682"/>
    <lineage>
        <taxon>Bacteria</taxon>
        <taxon>Bacillati</taxon>
        <taxon>Bacillota</taxon>
        <taxon>Bacilli</taxon>
        <taxon>Bacillales</taxon>
        <taxon>Bacillaceae</taxon>
        <taxon>Salinibacillus</taxon>
    </lineage>
</organism>
<dbReference type="InterPro" id="IPR007300">
    <property type="entry name" value="CidB/LrgB"/>
</dbReference>
<proteinExistence type="predicted"/>
<dbReference type="RefSeq" id="WP_093133412.1">
    <property type="nucleotide sequence ID" value="NZ_FOHJ01000004.1"/>
</dbReference>
<dbReference type="AlphaFoldDB" id="A0A1I0DQX3"/>
<evidence type="ECO:0000256" key="4">
    <source>
        <dbReference type="ARBA" id="ARBA00022989"/>
    </source>
</evidence>
<evidence type="ECO:0000256" key="3">
    <source>
        <dbReference type="ARBA" id="ARBA00022692"/>
    </source>
</evidence>
<sequence>MITLFGAILFTVSITSLCYHFGIRLYRKYRKGWLNPLFTSSLLLVSLLFTIHLDGETYQQGSSVFHLLLQVAVVSLAIPLYKQWGFLKKNLKKIILGVVCGTMMGVVAVSVMAGVIFHLQEEVVASLIPRSITLPIALTISQYLGGASSATVIFVIMSALISLMIGPILLKHLGINSKAAKGLAMGTSAQMIGANRSLDWGEEEGVMGNVAMTTSALFLSVSLPLLTLVMNI</sequence>
<evidence type="ECO:0000256" key="2">
    <source>
        <dbReference type="ARBA" id="ARBA00022475"/>
    </source>
</evidence>
<evidence type="ECO:0000313" key="7">
    <source>
        <dbReference type="EMBL" id="SET34573.1"/>
    </source>
</evidence>
<evidence type="ECO:0000256" key="5">
    <source>
        <dbReference type="ARBA" id="ARBA00023136"/>
    </source>
</evidence>
<feature type="transmembrane region" description="Helical" evidence="6">
    <location>
        <begin position="6"/>
        <end position="26"/>
    </location>
</feature>
<gene>
    <name evidence="7" type="ORF">SAMN05421676_104116</name>
</gene>
<feature type="transmembrane region" description="Helical" evidence="6">
    <location>
        <begin position="64"/>
        <end position="82"/>
    </location>
</feature>
<dbReference type="PANTHER" id="PTHR30249">
    <property type="entry name" value="PUTATIVE SEROTONIN TRANSPORTER"/>
    <property type="match status" value="1"/>
</dbReference>
<protein>
    <submittedName>
        <fullName evidence="7">Putative effector of murein hydrolase</fullName>
    </submittedName>
</protein>
<reference evidence="8" key="1">
    <citation type="submission" date="2016-10" db="EMBL/GenBank/DDBJ databases">
        <authorList>
            <person name="Varghese N."/>
            <person name="Submissions S."/>
        </authorList>
    </citation>
    <scope>NUCLEOTIDE SEQUENCE [LARGE SCALE GENOMIC DNA]</scope>
    <source>
        <strain evidence="8">CGMCC 1.3566</strain>
    </source>
</reference>
<feature type="transmembrane region" description="Helical" evidence="6">
    <location>
        <begin position="151"/>
        <end position="170"/>
    </location>
</feature>
<feature type="transmembrane region" description="Helical" evidence="6">
    <location>
        <begin position="94"/>
        <end position="117"/>
    </location>
</feature>
<keyword evidence="8" id="KW-1185">Reference proteome</keyword>
<keyword evidence="2" id="KW-1003">Cell membrane</keyword>
<dbReference type="PANTHER" id="PTHR30249:SF17">
    <property type="entry name" value="HOLIN-LIKE PROTEIN CIDB"/>
    <property type="match status" value="1"/>
</dbReference>
<dbReference type="GO" id="GO:0016787">
    <property type="term" value="F:hydrolase activity"/>
    <property type="evidence" value="ECO:0007669"/>
    <property type="project" value="UniProtKB-KW"/>
</dbReference>
<dbReference type="EMBL" id="FOHJ01000004">
    <property type="protein sequence ID" value="SET34573.1"/>
    <property type="molecule type" value="Genomic_DNA"/>
</dbReference>
<name>A0A1I0DQX3_9BACI</name>
<keyword evidence="7" id="KW-0378">Hydrolase</keyword>
<keyword evidence="3 6" id="KW-0812">Transmembrane</keyword>
<comment type="subcellular location">
    <subcellularLocation>
        <location evidence="1">Cell membrane</location>
        <topology evidence="1">Multi-pass membrane protein</topology>
    </subcellularLocation>
</comment>
<dbReference type="Proteomes" id="UP000199095">
    <property type="component" value="Unassembled WGS sequence"/>
</dbReference>
<accession>A0A1I0DQX3</accession>
<dbReference type="STRING" id="237682.SAMN05421676_104116"/>
<keyword evidence="5 6" id="KW-0472">Membrane</keyword>
<feature type="transmembrane region" description="Helical" evidence="6">
    <location>
        <begin position="33"/>
        <end position="52"/>
    </location>
</feature>
<keyword evidence="4 6" id="KW-1133">Transmembrane helix</keyword>